<evidence type="ECO:0000313" key="2">
    <source>
        <dbReference type="EMBL" id="AYV77449.1"/>
    </source>
</evidence>
<protein>
    <submittedName>
        <fullName evidence="2">Uncharacterized protein</fullName>
    </submittedName>
</protein>
<organism evidence="2">
    <name type="scientific">Dasosvirus sp</name>
    <dbReference type="NCBI Taxonomy" id="2487764"/>
    <lineage>
        <taxon>Viruses</taxon>
        <taxon>Varidnaviria</taxon>
        <taxon>Bamfordvirae</taxon>
        <taxon>Nucleocytoviricota</taxon>
        <taxon>Megaviricetes</taxon>
        <taxon>Imitervirales</taxon>
        <taxon>Mimiviridae</taxon>
        <taxon>Klosneuvirinae</taxon>
    </lineage>
</organism>
<reference evidence="2" key="1">
    <citation type="submission" date="2018-10" db="EMBL/GenBank/DDBJ databases">
        <title>Hidden diversity of soil giant viruses.</title>
        <authorList>
            <person name="Schulz F."/>
            <person name="Alteio L."/>
            <person name="Goudeau D."/>
            <person name="Ryan E.M."/>
            <person name="Malmstrom R.R."/>
            <person name="Blanchard J."/>
            <person name="Woyke T."/>
        </authorList>
    </citation>
    <scope>NUCLEOTIDE SEQUENCE</scope>
    <source>
        <strain evidence="2">DSV1</strain>
    </source>
</reference>
<name>A0A3G4ZVI9_9VIRU</name>
<evidence type="ECO:0000256" key="1">
    <source>
        <dbReference type="SAM" id="MobiDB-lite"/>
    </source>
</evidence>
<gene>
    <name evidence="2" type="ORF">Dasosvirus3_8</name>
</gene>
<feature type="region of interest" description="Disordered" evidence="1">
    <location>
        <begin position="29"/>
        <end position="49"/>
    </location>
</feature>
<proteinExistence type="predicted"/>
<dbReference type="EMBL" id="MK072044">
    <property type="protein sequence ID" value="AYV77449.1"/>
    <property type="molecule type" value="Genomic_DNA"/>
</dbReference>
<sequence>MEHHQQYYYEQAVYQPVPVTQSVPVARQVPVTRSVPVTQPTPENDLKKEEKALKKREQLLQQKAEQERQALEQQRQALERKKLLQRKEQKKKDRENAVPLYYQIITTLIPHCTGCGSKIPNKFFEPHRRTNTLCNSDECVKYGNRYRYCAVCAEYGDKHSDPRTDEDMLCCTKPECHKLWRFIRYTEKLARKSHENQIHDFVKQIPDLSFLND</sequence>
<accession>A0A3G4ZVI9</accession>